<dbReference type="InterPro" id="IPR013249">
    <property type="entry name" value="RNA_pol_sigma70_r4_t2"/>
</dbReference>
<dbReference type="GO" id="GO:0016987">
    <property type="term" value="F:sigma factor activity"/>
    <property type="evidence" value="ECO:0007669"/>
    <property type="project" value="UniProtKB-KW"/>
</dbReference>
<evidence type="ECO:0000256" key="5">
    <source>
        <dbReference type="ARBA" id="ARBA00023163"/>
    </source>
</evidence>
<dbReference type="InterPro" id="IPR014284">
    <property type="entry name" value="RNA_pol_sigma-70_dom"/>
</dbReference>
<comment type="similarity">
    <text evidence="1">Belongs to the sigma-70 factor family. ECF subfamily.</text>
</comment>
<evidence type="ECO:0000313" key="9">
    <source>
        <dbReference type="Proteomes" id="UP000061010"/>
    </source>
</evidence>
<dbReference type="GO" id="GO:0006352">
    <property type="term" value="P:DNA-templated transcription initiation"/>
    <property type="evidence" value="ECO:0007669"/>
    <property type="project" value="InterPro"/>
</dbReference>
<dbReference type="SUPFAM" id="SSF88946">
    <property type="entry name" value="Sigma2 domain of RNA polymerase sigma factors"/>
    <property type="match status" value="1"/>
</dbReference>
<keyword evidence="9" id="KW-1185">Reference proteome</keyword>
<dbReference type="SUPFAM" id="SSF88659">
    <property type="entry name" value="Sigma3 and sigma4 domains of RNA polymerase sigma factors"/>
    <property type="match status" value="1"/>
</dbReference>
<gene>
    <name evidence="8" type="ORF">AOT14_17810</name>
</gene>
<evidence type="ECO:0000256" key="1">
    <source>
        <dbReference type="ARBA" id="ARBA00010641"/>
    </source>
</evidence>
<dbReference type="InterPro" id="IPR013325">
    <property type="entry name" value="RNA_pol_sigma_r2"/>
</dbReference>
<keyword evidence="4" id="KW-0238">DNA-binding</keyword>
<dbReference type="NCBIfam" id="NF009191">
    <property type="entry name" value="PRK12539.1"/>
    <property type="match status" value="1"/>
</dbReference>
<dbReference type="InterPro" id="IPR013324">
    <property type="entry name" value="RNA_pol_sigma_r3/r4-like"/>
</dbReference>
<organism evidence="8 9">
    <name type="scientific">Stenotrophomonas acidaminiphila</name>
    <dbReference type="NCBI Taxonomy" id="128780"/>
    <lineage>
        <taxon>Bacteria</taxon>
        <taxon>Pseudomonadati</taxon>
        <taxon>Pseudomonadota</taxon>
        <taxon>Gammaproteobacteria</taxon>
        <taxon>Lysobacterales</taxon>
        <taxon>Lysobacteraceae</taxon>
        <taxon>Stenotrophomonas</taxon>
    </lineage>
</organism>
<evidence type="ECO:0000256" key="2">
    <source>
        <dbReference type="ARBA" id="ARBA00023015"/>
    </source>
</evidence>
<protein>
    <submittedName>
        <fullName evidence="8">RNA polymerase sigma factor</fullName>
    </submittedName>
</protein>
<dbReference type="InterPro" id="IPR036388">
    <property type="entry name" value="WH-like_DNA-bd_sf"/>
</dbReference>
<feature type="domain" description="RNA polymerase sigma-70 region 2" evidence="6">
    <location>
        <begin position="41"/>
        <end position="105"/>
    </location>
</feature>
<dbReference type="PATRIC" id="fig|128780.6.peg.1782"/>
<dbReference type="KEGG" id="sacz:AOT14_17810"/>
<dbReference type="RefSeq" id="WP_054668667.1">
    <property type="nucleotide sequence ID" value="NZ_JAMHDZ010000001.1"/>
</dbReference>
<keyword evidence="2" id="KW-0805">Transcription regulation</keyword>
<dbReference type="InterPro" id="IPR007627">
    <property type="entry name" value="RNA_pol_sigma70_r2"/>
</dbReference>
<dbReference type="CDD" id="cd06171">
    <property type="entry name" value="Sigma70_r4"/>
    <property type="match status" value="1"/>
</dbReference>
<evidence type="ECO:0000259" key="7">
    <source>
        <dbReference type="Pfam" id="PF08281"/>
    </source>
</evidence>
<sequence>MSAPAPTSASPADPVEAVLRALFEAGLDGDPAAYRCFLDALSARLRAFLRRRLGGAPDDVEDILQETLLAIHNSRHTYRSGEPLTAWVYAIARYKLMDFHRSHHRREALNLPLEAAQDVFAATDTESAQARHDIGQLLEALPDRHRLPILHVKLGGLSVSETARLTGMSESAVKVGIHRGLKALALKIRSAA</sequence>
<evidence type="ECO:0000259" key="6">
    <source>
        <dbReference type="Pfam" id="PF04542"/>
    </source>
</evidence>
<keyword evidence="5" id="KW-0804">Transcription</keyword>
<evidence type="ECO:0000256" key="4">
    <source>
        <dbReference type="ARBA" id="ARBA00023125"/>
    </source>
</evidence>
<evidence type="ECO:0000256" key="3">
    <source>
        <dbReference type="ARBA" id="ARBA00023082"/>
    </source>
</evidence>
<dbReference type="OrthoDB" id="9797134at2"/>
<dbReference type="Gene3D" id="1.10.1740.10">
    <property type="match status" value="1"/>
</dbReference>
<evidence type="ECO:0000313" key="8">
    <source>
        <dbReference type="EMBL" id="ALJ28162.1"/>
    </source>
</evidence>
<dbReference type="PANTHER" id="PTHR43133">
    <property type="entry name" value="RNA POLYMERASE ECF-TYPE SIGMA FACTO"/>
    <property type="match status" value="1"/>
</dbReference>
<dbReference type="NCBIfam" id="TIGR02937">
    <property type="entry name" value="sigma70-ECF"/>
    <property type="match status" value="1"/>
</dbReference>
<dbReference type="Gene3D" id="1.10.10.10">
    <property type="entry name" value="Winged helix-like DNA-binding domain superfamily/Winged helix DNA-binding domain"/>
    <property type="match status" value="1"/>
</dbReference>
<dbReference type="GO" id="GO:0003677">
    <property type="term" value="F:DNA binding"/>
    <property type="evidence" value="ECO:0007669"/>
    <property type="project" value="UniProtKB-KW"/>
</dbReference>
<accession>A0A0S1AZK6</accession>
<keyword evidence="3" id="KW-0731">Sigma factor</keyword>
<feature type="domain" description="RNA polymerase sigma factor 70 region 4 type 2" evidence="7">
    <location>
        <begin position="133"/>
        <end position="184"/>
    </location>
</feature>
<dbReference type="EMBL" id="CP012900">
    <property type="protein sequence ID" value="ALJ28162.1"/>
    <property type="molecule type" value="Genomic_DNA"/>
</dbReference>
<dbReference type="NCBIfam" id="NF009188">
    <property type="entry name" value="PRK12536.1"/>
    <property type="match status" value="1"/>
</dbReference>
<dbReference type="AlphaFoldDB" id="A0A0S1AZK6"/>
<reference evidence="8 9" key="1">
    <citation type="journal article" date="2015" name="Genome Announc.">
        <title>Complete Genome Sequencing of Stenotrophomonas acidaminiphila ZAC14D2_NAIMI4_2, a Multidrug-Resistant Strain Isolated from Sediments of a Polluted River in Mexico, Uncovers New Antibiotic Resistance Genes and a Novel Class-II Lasso Peptide Biosynthesis Gene Cluster.</title>
        <authorList>
            <person name="Vinuesa P."/>
            <person name="Ochoa-Sanchez L.E."/>
        </authorList>
    </citation>
    <scope>NUCLEOTIDE SEQUENCE [LARGE SCALE GENOMIC DNA]</scope>
    <source>
        <strain evidence="8 9">ZAC14D2_NAIMI4_2</strain>
    </source>
</reference>
<dbReference type="PANTHER" id="PTHR43133:SF58">
    <property type="entry name" value="ECF RNA POLYMERASE SIGMA FACTOR SIGD"/>
    <property type="match status" value="1"/>
</dbReference>
<proteinExistence type="inferred from homology"/>
<dbReference type="Proteomes" id="UP000061010">
    <property type="component" value="Chromosome"/>
</dbReference>
<dbReference type="Pfam" id="PF08281">
    <property type="entry name" value="Sigma70_r4_2"/>
    <property type="match status" value="1"/>
</dbReference>
<name>A0A0S1AZK6_9GAMM</name>
<dbReference type="InterPro" id="IPR039425">
    <property type="entry name" value="RNA_pol_sigma-70-like"/>
</dbReference>
<dbReference type="Pfam" id="PF04542">
    <property type="entry name" value="Sigma70_r2"/>
    <property type="match status" value="1"/>
</dbReference>